<evidence type="ECO:0008006" key="3">
    <source>
        <dbReference type="Google" id="ProtNLM"/>
    </source>
</evidence>
<keyword evidence="2" id="KW-1185">Reference proteome</keyword>
<name>A0A179I9P1_CORDF</name>
<dbReference type="PANTHER" id="PTHR41813:SF2">
    <property type="entry name" value="REGULATOR PAB1642, PUTATIVE (AFU_ORTHOLOGUE AFUA_3G11955)-RELATED"/>
    <property type="match status" value="1"/>
</dbReference>
<accession>A0A179I9P1</accession>
<organism evidence="1 2">
    <name type="scientific">Cordyceps confragosa</name>
    <name type="common">Lecanicillium lecanii</name>
    <dbReference type="NCBI Taxonomy" id="2714763"/>
    <lineage>
        <taxon>Eukaryota</taxon>
        <taxon>Fungi</taxon>
        <taxon>Dikarya</taxon>
        <taxon>Ascomycota</taxon>
        <taxon>Pezizomycotina</taxon>
        <taxon>Sordariomycetes</taxon>
        <taxon>Hypocreomycetidae</taxon>
        <taxon>Hypocreales</taxon>
        <taxon>Cordycipitaceae</taxon>
        <taxon>Akanthomyces</taxon>
    </lineage>
</organism>
<evidence type="ECO:0000313" key="1">
    <source>
        <dbReference type="EMBL" id="OAQ98183.1"/>
    </source>
</evidence>
<dbReference type="OrthoDB" id="37730at2759"/>
<gene>
    <name evidence="1" type="ORF">LLEC1_07318</name>
</gene>
<comment type="caution">
    <text evidence="1">The sequence shown here is derived from an EMBL/GenBank/DDBJ whole genome shotgun (WGS) entry which is preliminary data.</text>
</comment>
<protein>
    <recommendedName>
        <fullName evidence="3">Thiaminase-2/PQQC domain-containing protein</fullName>
    </recommendedName>
</protein>
<dbReference type="EMBL" id="LUKN01003002">
    <property type="protein sequence ID" value="OAQ98183.1"/>
    <property type="molecule type" value="Genomic_DNA"/>
</dbReference>
<evidence type="ECO:0000313" key="2">
    <source>
        <dbReference type="Proteomes" id="UP000243081"/>
    </source>
</evidence>
<sequence length="224" mass="25130">MSSFTEALIAADPSGFQRATQSPFLQRAASSTLPKATLGRWLANDRLYIHGYLLAWTVDALVNIQRESGFFIETAERYSIDINLPTGEDGRVPASAKLEGLRRFEALFDGLSAGVEPLPWLESAVVFYGTEKCYLDAWTWAKSHMNESEDSVDDDEDGGAVRREFIANWTSPDFRAFVKRLGVIVDEAVRAQGEDMQDMLLRRGLAKWRELLAAEEAFWPDTEA</sequence>
<dbReference type="PANTHER" id="PTHR41813">
    <property type="entry name" value="REGULATOR PAB1642, PUTATIVE (AFU_ORTHOLOGUE AFUA_3G11955)-RELATED"/>
    <property type="match status" value="1"/>
</dbReference>
<proteinExistence type="predicted"/>
<reference evidence="1 2" key="1">
    <citation type="submission" date="2016-03" db="EMBL/GenBank/DDBJ databases">
        <title>Fine-scale spatial genetic structure of a fungal parasite of coffee scale insects.</title>
        <authorList>
            <person name="Jackson D."/>
            <person name="Zemenick K.A."/>
            <person name="Malloure B."/>
            <person name="Quandt C.A."/>
            <person name="James T.Y."/>
        </authorList>
    </citation>
    <scope>NUCLEOTIDE SEQUENCE [LARGE SCALE GENOMIC DNA]</scope>
    <source>
        <strain evidence="1 2">UM487</strain>
    </source>
</reference>
<dbReference type="Gene3D" id="1.20.910.10">
    <property type="entry name" value="Heme oxygenase-like"/>
    <property type="match status" value="1"/>
</dbReference>
<dbReference type="InterPro" id="IPR053261">
    <property type="entry name" value="Polyketide-peptide_reg"/>
</dbReference>
<dbReference type="Proteomes" id="UP000243081">
    <property type="component" value="Unassembled WGS sequence"/>
</dbReference>
<dbReference type="OMA" id="IPNWTSE"/>
<dbReference type="AlphaFoldDB" id="A0A179I9P1"/>
<dbReference type="SUPFAM" id="SSF48613">
    <property type="entry name" value="Heme oxygenase-like"/>
    <property type="match status" value="1"/>
</dbReference>
<dbReference type="CDD" id="cd19357">
    <property type="entry name" value="TenA_E_At3g16990-like"/>
    <property type="match status" value="1"/>
</dbReference>
<dbReference type="InterPro" id="IPR016084">
    <property type="entry name" value="Haem_Oase-like_multi-hlx"/>
</dbReference>